<reference evidence="4" key="2">
    <citation type="submission" date="2025-09" db="UniProtKB">
        <authorList>
            <consortium name="Ensembl"/>
        </authorList>
    </citation>
    <scope>IDENTIFICATION</scope>
</reference>
<evidence type="ECO:0008006" key="6">
    <source>
        <dbReference type="Google" id="ProtNLM"/>
    </source>
</evidence>
<accession>A0A3Q2XQ19</accession>
<evidence type="ECO:0000256" key="3">
    <source>
        <dbReference type="SAM" id="MobiDB-lite"/>
    </source>
</evidence>
<sequence>VNSQEAAIAAGNEALENLERETRELKSGISEATRQLCFQKKEVLVQKKMEDELVTLQLEVLLIGSAFHQNGALPSVPSILFFGLEANLAERERHLLEKELIVDQVTRLSKNLQEQNDNCKPDKLSLAKKLNELRSHIIDTSRRLMATSAELSMKQAAVLCLQQEVKERELQMDRCQRRLEQGLPPCPEMEEEWRRMLRDKKRRQRDKEERERLADGDEWKRLPSGQYTTAAGRPDAYIPHADPLPLPKPYGAQAPFKPCQPGANMRHIRKPTHLKPFEL</sequence>
<dbReference type="GeneTree" id="ENSGT00530000063534"/>
<dbReference type="AlphaFoldDB" id="A0A3Q2XQ19"/>
<dbReference type="PANTHER" id="PTHR32083">
    <property type="entry name" value="CILIA AND FLAGELLA-ASSOCIATED PROTEIN 58-RELATED"/>
    <property type="match status" value="1"/>
</dbReference>
<evidence type="ECO:0000313" key="4">
    <source>
        <dbReference type="Ensembl" id="ENSHCOP00000006810.1"/>
    </source>
</evidence>
<keyword evidence="1 2" id="KW-0175">Coiled coil</keyword>
<proteinExistence type="predicted"/>
<protein>
    <recommendedName>
        <fullName evidence="6">Coiled-coil domain containing 146</fullName>
    </recommendedName>
</protein>
<keyword evidence="5" id="KW-1185">Reference proteome</keyword>
<feature type="coiled-coil region" evidence="2">
    <location>
        <begin position="1"/>
        <end position="35"/>
    </location>
</feature>
<evidence type="ECO:0000256" key="2">
    <source>
        <dbReference type="SAM" id="Coils"/>
    </source>
</evidence>
<dbReference type="PANTHER" id="PTHR32083:SF34">
    <property type="entry name" value="COILED-COIL DOMAIN-CONTAINING PROTEIN 146"/>
    <property type="match status" value="1"/>
</dbReference>
<feature type="region of interest" description="Disordered" evidence="3">
    <location>
        <begin position="200"/>
        <end position="279"/>
    </location>
</feature>
<evidence type="ECO:0000313" key="5">
    <source>
        <dbReference type="Proteomes" id="UP000264820"/>
    </source>
</evidence>
<feature type="compositionally biased region" description="Basic and acidic residues" evidence="3">
    <location>
        <begin position="205"/>
        <end position="221"/>
    </location>
</feature>
<dbReference type="Ensembl" id="ENSHCOT00000003055.1">
    <property type="protein sequence ID" value="ENSHCOP00000006810.1"/>
    <property type="gene ID" value="ENSHCOG00000008702.1"/>
</dbReference>
<dbReference type="GO" id="GO:0005856">
    <property type="term" value="C:cytoskeleton"/>
    <property type="evidence" value="ECO:0007669"/>
    <property type="project" value="TreeGrafter"/>
</dbReference>
<organism evidence="4 5">
    <name type="scientific">Hippocampus comes</name>
    <name type="common">Tiger tail seahorse</name>
    <dbReference type="NCBI Taxonomy" id="109280"/>
    <lineage>
        <taxon>Eukaryota</taxon>
        <taxon>Metazoa</taxon>
        <taxon>Chordata</taxon>
        <taxon>Craniata</taxon>
        <taxon>Vertebrata</taxon>
        <taxon>Euteleostomi</taxon>
        <taxon>Actinopterygii</taxon>
        <taxon>Neopterygii</taxon>
        <taxon>Teleostei</taxon>
        <taxon>Neoteleostei</taxon>
        <taxon>Acanthomorphata</taxon>
        <taxon>Syngnathiaria</taxon>
        <taxon>Syngnathiformes</taxon>
        <taxon>Syngnathoidei</taxon>
        <taxon>Syngnathidae</taxon>
        <taxon>Hippocampus</taxon>
    </lineage>
</organism>
<dbReference type="Proteomes" id="UP000264820">
    <property type="component" value="Unplaced"/>
</dbReference>
<name>A0A3Q2XQ19_HIPCM</name>
<evidence type="ECO:0000256" key="1">
    <source>
        <dbReference type="ARBA" id="ARBA00023054"/>
    </source>
</evidence>
<reference evidence="4" key="1">
    <citation type="submission" date="2025-08" db="UniProtKB">
        <authorList>
            <consortium name="Ensembl"/>
        </authorList>
    </citation>
    <scope>IDENTIFICATION</scope>
</reference>